<keyword evidence="4" id="KW-1185">Reference proteome</keyword>
<dbReference type="InterPro" id="IPR041339">
    <property type="entry name" value="Ig-like_bac"/>
</dbReference>
<dbReference type="InterPro" id="IPR013783">
    <property type="entry name" value="Ig-like_fold"/>
</dbReference>
<accession>A0A9X1ZHF5</accession>
<dbReference type="RefSeq" id="WP_248951997.1">
    <property type="nucleotide sequence ID" value="NZ_JAKILB010000028.1"/>
</dbReference>
<organism evidence="3 4">
    <name type="scientific">Shewanella pneumatophori</name>
    <dbReference type="NCBI Taxonomy" id="314092"/>
    <lineage>
        <taxon>Bacteria</taxon>
        <taxon>Pseudomonadati</taxon>
        <taxon>Pseudomonadota</taxon>
        <taxon>Gammaproteobacteria</taxon>
        <taxon>Alteromonadales</taxon>
        <taxon>Shewanellaceae</taxon>
        <taxon>Shewanella</taxon>
    </lineage>
</organism>
<comment type="caution">
    <text evidence="3">The sequence shown here is derived from an EMBL/GenBank/DDBJ whole genome shotgun (WGS) entry which is preliminary data.</text>
</comment>
<dbReference type="PANTHER" id="PTHR34677:SF3">
    <property type="entry name" value="BACTERIAL IG-LIKE DOMAIN-CONTAINING PROTEIN"/>
    <property type="match status" value="1"/>
</dbReference>
<gene>
    <name evidence="3" type="ORF">L2740_21300</name>
</gene>
<reference evidence="3" key="1">
    <citation type="submission" date="2022-01" db="EMBL/GenBank/DDBJ databases">
        <title>Whole genome-based taxonomy of the Shewanellaceae.</title>
        <authorList>
            <person name="Martin-Rodriguez A.J."/>
        </authorList>
    </citation>
    <scope>NUCLEOTIDE SEQUENCE</scope>
    <source>
        <strain evidence="3">KCTC 23973</strain>
    </source>
</reference>
<evidence type="ECO:0000256" key="1">
    <source>
        <dbReference type="SAM" id="MobiDB-lite"/>
    </source>
</evidence>
<dbReference type="Gene3D" id="2.60.40.10">
    <property type="entry name" value="Immunoglobulins"/>
    <property type="match status" value="2"/>
</dbReference>
<dbReference type="NCBIfam" id="NF012211">
    <property type="entry name" value="tand_rpt_95"/>
    <property type="match status" value="4"/>
</dbReference>
<proteinExistence type="predicted"/>
<evidence type="ECO:0000313" key="3">
    <source>
        <dbReference type="EMBL" id="MCL1141072.1"/>
    </source>
</evidence>
<feature type="domain" description="Cell-surface Ig-like bacterial" evidence="2">
    <location>
        <begin position="270"/>
        <end position="352"/>
    </location>
</feature>
<feature type="domain" description="Cell-surface Ig-like bacterial" evidence="2">
    <location>
        <begin position="371"/>
        <end position="451"/>
    </location>
</feature>
<dbReference type="EMBL" id="JAKILB010000028">
    <property type="protein sequence ID" value="MCL1141072.1"/>
    <property type="molecule type" value="Genomic_DNA"/>
</dbReference>
<evidence type="ECO:0000259" key="2">
    <source>
        <dbReference type="Pfam" id="PF18200"/>
    </source>
</evidence>
<dbReference type="NCBIfam" id="NF033510">
    <property type="entry name" value="Ca_tandemer"/>
    <property type="match status" value="1"/>
</dbReference>
<dbReference type="AlphaFoldDB" id="A0A9X1ZHF5"/>
<name>A0A9X1ZHF5_9GAMM</name>
<protein>
    <submittedName>
        <fullName evidence="3">Retention module-containing protein</fullName>
    </submittedName>
</protein>
<feature type="domain" description="Cell-surface Ig-like bacterial" evidence="2">
    <location>
        <begin position="169"/>
        <end position="251"/>
    </location>
</feature>
<feature type="non-terminal residue" evidence="3">
    <location>
        <position position="753"/>
    </location>
</feature>
<dbReference type="Proteomes" id="UP001139293">
    <property type="component" value="Unassembled WGS sequence"/>
</dbReference>
<dbReference type="Gene3D" id="2.60.40.1200">
    <property type="match status" value="4"/>
</dbReference>
<evidence type="ECO:0000313" key="4">
    <source>
        <dbReference type="Proteomes" id="UP001139293"/>
    </source>
</evidence>
<dbReference type="Pfam" id="PF18200">
    <property type="entry name" value="Big_11"/>
    <property type="match status" value="4"/>
</dbReference>
<dbReference type="PANTHER" id="PTHR34677">
    <property type="match status" value="1"/>
</dbReference>
<sequence>MKSIITTQVGYILNLNGVVTANIDGNTKQLIQGDVIPAGTDLLLADSSSIQIENSDGSILTSEQATSISEDQALDEIAEIQALIAAGEDPTEGPDTAAGGQTGNEGSSSHVSIARIGEQTIASSGFDTNIQQNNQNTENNDSLTANGNAFFDSPTVTINDTQTITEDGIATGNVLNNDSDIDSDLSVTSFEVNGETYAAGTTVVLDGGSLVINADGSYTFTPNADWNGTVPVISYTTNTGETATLTLEVTAIDDPSIVVNDSQTIAEDQVATGNVLANDSDIDSDLSVTSFEVNGETYAAGTTVVLDGGSLVINADGSYTFTPNADWNGTVPVISYTTNTGESATLTLEVTAVDDPSVVANDSQTIAEDQVATGNVLANDSDIDSDLSVTSFEVNGETYAAGTTVALDGGSLVINADGSYTFTPNADWNGTVPVISYTTNTGETATLTLEVAPIDDPSIVVNDSQTIAEDEVATGNVLANDSDIDSDLSVTSFEVNGETYAAGTTVALDGGSLVINADGSYTFTPNADWNGVVPVISYTTNTGETATLTLEVTPTVDGAPQVTITSDIDNDGIINSAELNGSTDVNATIDLTGTGAQVGDTLTVNGTEIILTQEDINNGSIDVTLPSPGEGNEIVVVATITDQAGNTSAPGSDSATLDAIDGNITISLAVNDNAETANISGTTTDVAPGTTVTLTLTDSAGTVQVVTGVTVNDDGSFSIDGVDISGLVDGDITVNASADDRNGNPVTDSATDN</sequence>
<dbReference type="NCBIfam" id="NF033682">
    <property type="entry name" value="retention_LapA"/>
    <property type="match status" value="1"/>
</dbReference>
<feature type="domain" description="Cell-surface Ig-like bacterial" evidence="2">
    <location>
        <begin position="472"/>
        <end position="552"/>
    </location>
</feature>
<feature type="region of interest" description="Disordered" evidence="1">
    <location>
        <begin position="86"/>
        <end position="108"/>
    </location>
</feature>
<dbReference type="InterPro" id="IPR047777">
    <property type="entry name" value="LapA-like_RM"/>
</dbReference>